<evidence type="ECO:0000313" key="1">
    <source>
        <dbReference type="EMBL" id="KKN72926.1"/>
    </source>
</evidence>
<protein>
    <submittedName>
        <fullName evidence="1">Uncharacterized protein</fullName>
    </submittedName>
</protein>
<name>A0A0F9VHE0_9ZZZZ</name>
<gene>
    <name evidence="1" type="ORF">LCGC14_0406300</name>
</gene>
<dbReference type="AlphaFoldDB" id="A0A0F9VHE0"/>
<proteinExistence type="predicted"/>
<comment type="caution">
    <text evidence="1">The sequence shown here is derived from an EMBL/GenBank/DDBJ whole genome shotgun (WGS) entry which is preliminary data.</text>
</comment>
<sequence>MSEEKKKDPVEKLGKDFRDFQKEWRKFLTNDFHHLVDDVATLIKQNDKQHAEIQQGVMLMQGNMESMNKTINMGIETTRRIVTILERKH</sequence>
<reference evidence="1" key="1">
    <citation type="journal article" date="2015" name="Nature">
        <title>Complex archaea that bridge the gap between prokaryotes and eukaryotes.</title>
        <authorList>
            <person name="Spang A."/>
            <person name="Saw J.H."/>
            <person name="Jorgensen S.L."/>
            <person name="Zaremba-Niedzwiedzka K."/>
            <person name="Martijn J."/>
            <person name="Lind A.E."/>
            <person name="van Eijk R."/>
            <person name="Schleper C."/>
            <person name="Guy L."/>
            <person name="Ettema T.J."/>
        </authorList>
    </citation>
    <scope>NUCLEOTIDE SEQUENCE</scope>
</reference>
<organism evidence="1">
    <name type="scientific">marine sediment metagenome</name>
    <dbReference type="NCBI Taxonomy" id="412755"/>
    <lineage>
        <taxon>unclassified sequences</taxon>
        <taxon>metagenomes</taxon>
        <taxon>ecological metagenomes</taxon>
    </lineage>
</organism>
<dbReference type="EMBL" id="LAZR01000353">
    <property type="protein sequence ID" value="KKN72926.1"/>
    <property type="molecule type" value="Genomic_DNA"/>
</dbReference>
<accession>A0A0F9VHE0</accession>